<keyword evidence="1 6" id="KW-0346">Stress response</keyword>
<dbReference type="EMBL" id="DF836291">
    <property type="protein sequence ID" value="GAN00736.1"/>
    <property type="molecule type" value="Genomic_DNA"/>
</dbReference>
<feature type="domain" description="SHSP" evidence="5">
    <location>
        <begin position="47"/>
        <end position="212"/>
    </location>
</feature>
<dbReference type="PANTHER" id="PTHR11527">
    <property type="entry name" value="HEAT-SHOCK PROTEIN 20 FAMILY MEMBER"/>
    <property type="match status" value="1"/>
</dbReference>
<reference evidence="6" key="1">
    <citation type="submission" date="2014-09" db="EMBL/GenBank/DDBJ databases">
        <title>Draft genome sequence of an oleaginous Mucoromycotina fungus Mucor ambiguus NBRC6742.</title>
        <authorList>
            <person name="Takeda I."/>
            <person name="Yamane N."/>
            <person name="Morita T."/>
            <person name="Tamano K."/>
            <person name="Machida M."/>
            <person name="Baker S."/>
            <person name="Koike H."/>
        </authorList>
    </citation>
    <scope>NUCLEOTIDE SEQUENCE</scope>
    <source>
        <strain evidence="6">NBRC 6742</strain>
    </source>
</reference>
<dbReference type="InterPro" id="IPR002068">
    <property type="entry name" value="A-crystallin/Hsp20_dom"/>
</dbReference>
<dbReference type="PROSITE" id="PS01031">
    <property type="entry name" value="SHSP"/>
    <property type="match status" value="1"/>
</dbReference>
<dbReference type="Proteomes" id="UP000053815">
    <property type="component" value="Unassembled WGS sequence"/>
</dbReference>
<feature type="region of interest" description="Disordered" evidence="4">
    <location>
        <begin position="99"/>
        <end position="138"/>
    </location>
</feature>
<dbReference type="OrthoDB" id="1431247at2759"/>
<organism evidence="6">
    <name type="scientific">Mucor ambiguus</name>
    <dbReference type="NCBI Taxonomy" id="91626"/>
    <lineage>
        <taxon>Eukaryota</taxon>
        <taxon>Fungi</taxon>
        <taxon>Fungi incertae sedis</taxon>
        <taxon>Mucoromycota</taxon>
        <taxon>Mucoromycotina</taxon>
        <taxon>Mucoromycetes</taxon>
        <taxon>Mucorales</taxon>
        <taxon>Mucorineae</taxon>
        <taxon>Mucoraceae</taxon>
        <taxon>Mucor</taxon>
    </lineage>
</organism>
<dbReference type="Pfam" id="PF00011">
    <property type="entry name" value="HSP20"/>
    <property type="match status" value="1"/>
</dbReference>
<dbReference type="InterPro" id="IPR008978">
    <property type="entry name" value="HSP20-like_chaperone"/>
</dbReference>
<evidence type="ECO:0000313" key="7">
    <source>
        <dbReference type="Proteomes" id="UP000053815"/>
    </source>
</evidence>
<evidence type="ECO:0000259" key="5">
    <source>
        <dbReference type="PROSITE" id="PS01031"/>
    </source>
</evidence>
<evidence type="ECO:0000256" key="3">
    <source>
        <dbReference type="RuleBase" id="RU003616"/>
    </source>
</evidence>
<protein>
    <submittedName>
        <fullName evidence="6">Heat shock protein 30</fullName>
    </submittedName>
</protein>
<dbReference type="InterPro" id="IPR031107">
    <property type="entry name" value="Small_HSP"/>
</dbReference>
<dbReference type="AlphaFoldDB" id="A0A0C9LZM9"/>
<name>A0A0C9LZM9_9FUNG</name>
<dbReference type="STRING" id="91626.A0A0C9LZM9"/>
<dbReference type="Gene3D" id="2.60.40.790">
    <property type="match status" value="1"/>
</dbReference>
<dbReference type="CDD" id="cd06464">
    <property type="entry name" value="ACD_sHsps-like"/>
    <property type="match status" value="1"/>
</dbReference>
<evidence type="ECO:0000256" key="2">
    <source>
        <dbReference type="PROSITE-ProRule" id="PRU00285"/>
    </source>
</evidence>
<dbReference type="SUPFAM" id="SSF49764">
    <property type="entry name" value="HSP20-like chaperones"/>
    <property type="match status" value="1"/>
</dbReference>
<comment type="similarity">
    <text evidence="2 3">Belongs to the small heat shock protein (HSP20) family.</text>
</comment>
<proteinExistence type="inferred from homology"/>
<evidence type="ECO:0000256" key="1">
    <source>
        <dbReference type="ARBA" id="ARBA00023016"/>
    </source>
</evidence>
<sequence>MSLTQRVFSDAFRDMQRAMAAFDQPFYNTARRSLLGSPASLFNGNTAAGGLFRYPATDMVETPESYELSAELPGYNKDNIKIELADSRTLVLSGTVNESKEIKPPTATEEVNATASTEDADTTTTASEATSDTSAANNEQQLTQKASSQVAKPTENSPQWWVKERVSGSFTRSFAFPTPINSDNIKASFDNGVLKVVIPKTTQDQAKQINIE</sequence>
<feature type="compositionally biased region" description="Low complexity" evidence="4">
    <location>
        <begin position="113"/>
        <end position="136"/>
    </location>
</feature>
<evidence type="ECO:0000256" key="4">
    <source>
        <dbReference type="SAM" id="MobiDB-lite"/>
    </source>
</evidence>
<evidence type="ECO:0000313" key="6">
    <source>
        <dbReference type="EMBL" id="GAN00736.1"/>
    </source>
</evidence>
<keyword evidence="7" id="KW-1185">Reference proteome</keyword>
<accession>A0A0C9LZM9</accession>
<gene>
    <name evidence="6" type="ORF">MAM1_0002d00158</name>
</gene>